<protein>
    <submittedName>
        <fullName evidence="1">DUF3572 domain-containing protein</fullName>
    </submittedName>
</protein>
<name>A0A2T4J6K7_FUSBL</name>
<evidence type="ECO:0000313" key="2">
    <source>
        <dbReference type="Proteomes" id="UP000241362"/>
    </source>
</evidence>
<reference evidence="1 2" key="1">
    <citation type="submission" date="2018-03" db="EMBL/GenBank/DDBJ databases">
        <title>Rhodobacter blasticus.</title>
        <authorList>
            <person name="Meyer T.E."/>
            <person name="Miller S."/>
            <person name="Lodha T."/>
            <person name="Gandham S."/>
            <person name="Chintalapati S."/>
            <person name="Chintalapati V.R."/>
        </authorList>
    </citation>
    <scope>NUCLEOTIDE SEQUENCE [LARGE SCALE GENOMIC DNA]</scope>
    <source>
        <strain evidence="1 2">DSM 2131</strain>
    </source>
</reference>
<evidence type="ECO:0000313" key="1">
    <source>
        <dbReference type="EMBL" id="PTE13536.1"/>
    </source>
</evidence>
<dbReference type="Pfam" id="PF12096">
    <property type="entry name" value="DUF3572"/>
    <property type="match status" value="1"/>
</dbReference>
<dbReference type="EMBL" id="PZKE01000013">
    <property type="protein sequence ID" value="PTE13536.1"/>
    <property type="molecule type" value="Genomic_DNA"/>
</dbReference>
<comment type="caution">
    <text evidence="1">The sequence shown here is derived from an EMBL/GenBank/DDBJ whole genome shotgun (WGS) entry which is preliminary data.</text>
</comment>
<dbReference type="Proteomes" id="UP000241362">
    <property type="component" value="Unassembled WGS sequence"/>
</dbReference>
<sequence>MNPDTAQTLALQALAHLAAQEDAFAEFLAAAGTSLDEVRARAGDPDLLASVLDFVLAEDERVLGFAAAAGVAPETVLRARGALSGGEIPHWT</sequence>
<proteinExistence type="predicted"/>
<dbReference type="InterPro" id="IPR021955">
    <property type="entry name" value="DUF3572"/>
</dbReference>
<keyword evidence="2" id="KW-1185">Reference proteome</keyword>
<accession>A0A2T4J6K7</accession>
<dbReference type="AlphaFoldDB" id="A0A2T4J6K7"/>
<gene>
    <name evidence="1" type="ORF">C5F44_13355</name>
</gene>
<organism evidence="1 2">
    <name type="scientific">Fuscovulum blasticum DSM 2131</name>
    <dbReference type="NCBI Taxonomy" id="1188250"/>
    <lineage>
        <taxon>Bacteria</taxon>
        <taxon>Pseudomonadati</taxon>
        <taxon>Pseudomonadota</taxon>
        <taxon>Alphaproteobacteria</taxon>
        <taxon>Rhodobacterales</taxon>
        <taxon>Paracoccaceae</taxon>
        <taxon>Pseudogemmobacter</taxon>
    </lineage>
</organism>
<dbReference type="RefSeq" id="WP_107674037.1">
    <property type="nucleotide sequence ID" value="NZ_PZKE01000013.1"/>
</dbReference>